<feature type="compositionally biased region" description="Acidic residues" evidence="6">
    <location>
        <begin position="379"/>
        <end position="395"/>
    </location>
</feature>
<gene>
    <name evidence="8" type="ORF">TWF730_008131</name>
</gene>
<dbReference type="PANTHER" id="PTHR24409">
    <property type="entry name" value="ZINC FINGER PROTEIN 142"/>
    <property type="match status" value="1"/>
</dbReference>
<dbReference type="GO" id="GO:0005634">
    <property type="term" value="C:nucleus"/>
    <property type="evidence" value="ECO:0007669"/>
    <property type="project" value="TreeGrafter"/>
</dbReference>
<dbReference type="GO" id="GO:0008270">
    <property type="term" value="F:zinc ion binding"/>
    <property type="evidence" value="ECO:0007669"/>
    <property type="project" value="UniProtKB-KW"/>
</dbReference>
<dbReference type="Proteomes" id="UP001373714">
    <property type="component" value="Unassembled WGS sequence"/>
</dbReference>
<comment type="caution">
    <text evidence="8">The sequence shown here is derived from an EMBL/GenBank/DDBJ whole genome shotgun (WGS) entry which is preliminary data.</text>
</comment>
<keyword evidence="2" id="KW-0677">Repeat</keyword>
<dbReference type="GO" id="GO:0000981">
    <property type="term" value="F:DNA-binding transcription factor activity, RNA polymerase II-specific"/>
    <property type="evidence" value="ECO:0007669"/>
    <property type="project" value="TreeGrafter"/>
</dbReference>
<name>A0AAV9V9Z5_9PEZI</name>
<evidence type="ECO:0000256" key="3">
    <source>
        <dbReference type="ARBA" id="ARBA00022771"/>
    </source>
</evidence>
<evidence type="ECO:0000256" key="6">
    <source>
        <dbReference type="SAM" id="MobiDB-lite"/>
    </source>
</evidence>
<feature type="domain" description="C2H2-type" evidence="7">
    <location>
        <begin position="238"/>
        <end position="271"/>
    </location>
</feature>
<keyword evidence="3 5" id="KW-0863">Zinc-finger</keyword>
<feature type="domain" description="C2H2-type" evidence="7">
    <location>
        <begin position="58"/>
        <end position="85"/>
    </location>
</feature>
<dbReference type="Gene3D" id="3.30.160.60">
    <property type="entry name" value="Classic Zinc Finger"/>
    <property type="match status" value="2"/>
</dbReference>
<protein>
    <recommendedName>
        <fullName evidence="7">C2H2-type domain-containing protein</fullName>
    </recommendedName>
</protein>
<proteinExistence type="predicted"/>
<evidence type="ECO:0000256" key="5">
    <source>
        <dbReference type="PROSITE-ProRule" id="PRU00042"/>
    </source>
</evidence>
<dbReference type="EMBL" id="JAVHNS010000004">
    <property type="protein sequence ID" value="KAK6358812.1"/>
    <property type="molecule type" value="Genomic_DNA"/>
</dbReference>
<organism evidence="8 9">
    <name type="scientific">Orbilia blumenaviensis</name>
    <dbReference type="NCBI Taxonomy" id="1796055"/>
    <lineage>
        <taxon>Eukaryota</taxon>
        <taxon>Fungi</taxon>
        <taxon>Dikarya</taxon>
        <taxon>Ascomycota</taxon>
        <taxon>Pezizomycotina</taxon>
        <taxon>Orbiliomycetes</taxon>
        <taxon>Orbiliales</taxon>
        <taxon>Orbiliaceae</taxon>
        <taxon>Orbilia</taxon>
    </lineage>
</organism>
<dbReference type="SMART" id="SM00355">
    <property type="entry name" value="ZnF_C2H2"/>
    <property type="match status" value="6"/>
</dbReference>
<keyword evidence="4" id="KW-0862">Zinc</keyword>
<evidence type="ECO:0000313" key="9">
    <source>
        <dbReference type="Proteomes" id="UP001373714"/>
    </source>
</evidence>
<evidence type="ECO:0000256" key="4">
    <source>
        <dbReference type="ARBA" id="ARBA00022833"/>
    </source>
</evidence>
<evidence type="ECO:0000256" key="1">
    <source>
        <dbReference type="ARBA" id="ARBA00022723"/>
    </source>
</evidence>
<dbReference type="PROSITE" id="PS50157">
    <property type="entry name" value="ZINC_FINGER_C2H2_2"/>
    <property type="match status" value="2"/>
</dbReference>
<dbReference type="GO" id="GO:0000977">
    <property type="term" value="F:RNA polymerase II transcription regulatory region sequence-specific DNA binding"/>
    <property type="evidence" value="ECO:0007669"/>
    <property type="project" value="TreeGrafter"/>
</dbReference>
<sequence>MAQSFICGACKVRNSADGDSAVHHCCLCDLYFIVPERYSRHNDLYHARNARRLPTAPFTCLDCRKDFYDEEIFNLHLIQHEAARIQYDAIQMQLTHLTNKALAIPSAPFTCLGCSMSFYDEEYFTMHLAHHEAAPIHTDCPIGNIPRVPTTPITCLGCYMDFYDERAFDLHSCQRQANPIQTNSLGGMNVPIALGPASGKHICPTCNRGFAKKKFLREHWRLERQCPRVSKPKPKAKHLCHLCGAKFKKKKSLNKHNRKCGRPKGAVSKKPSQPKLRICKACGKDFATKKLRKVHRCTANERYYCLNLKCPRSFKLVAGLVAHLESATCGSGYDREAINRLICERDTKGLITIPGARKVLEAHTNSSGILTSAVSGAEVIDDDGTSDSSSDEEILDDRTPESSSDDEFGILTPSYSASEASFNTGLNTPWEIDSHFGVPDEDNFMSLDSWNSDFIRSSCTPSMETSTPSIIVSDREISGNICYICRKKFGRRVDLERHVASPVHSPPLYHCGLSFLGVDLPGRERTFTTLSGLIMHLERGACRGGKSTFELGIIVLGKLAEEFGFGAEELAKLLGGKFMAKRQGLLAGPAGGGPVGQKEI</sequence>
<reference evidence="8 9" key="1">
    <citation type="submission" date="2019-10" db="EMBL/GenBank/DDBJ databases">
        <authorList>
            <person name="Palmer J.M."/>
        </authorList>
    </citation>
    <scope>NUCLEOTIDE SEQUENCE [LARGE SCALE GENOMIC DNA]</scope>
    <source>
        <strain evidence="8 9">TWF730</strain>
    </source>
</reference>
<dbReference type="AlphaFoldDB" id="A0AAV9V9Z5"/>
<evidence type="ECO:0000256" key="2">
    <source>
        <dbReference type="ARBA" id="ARBA00022737"/>
    </source>
</evidence>
<feature type="region of interest" description="Disordered" evidence="6">
    <location>
        <begin position="379"/>
        <end position="408"/>
    </location>
</feature>
<accession>A0AAV9V9Z5</accession>
<evidence type="ECO:0000313" key="8">
    <source>
        <dbReference type="EMBL" id="KAK6358812.1"/>
    </source>
</evidence>
<evidence type="ECO:0000259" key="7">
    <source>
        <dbReference type="PROSITE" id="PS50157"/>
    </source>
</evidence>
<keyword evidence="9" id="KW-1185">Reference proteome</keyword>
<dbReference type="PROSITE" id="PS00028">
    <property type="entry name" value="ZINC_FINGER_C2H2_1"/>
    <property type="match status" value="3"/>
</dbReference>
<keyword evidence="1" id="KW-0479">Metal-binding</keyword>
<dbReference type="InterPro" id="IPR013087">
    <property type="entry name" value="Znf_C2H2_type"/>
</dbReference>
<dbReference type="PANTHER" id="PTHR24409:SF295">
    <property type="entry name" value="AZ2-RELATED"/>
    <property type="match status" value="1"/>
</dbReference>